<accession>A0A381UGP1</accession>
<reference evidence="1" key="1">
    <citation type="submission" date="2018-05" db="EMBL/GenBank/DDBJ databases">
        <authorList>
            <person name="Lanie J.A."/>
            <person name="Ng W.-L."/>
            <person name="Kazmierczak K.M."/>
            <person name="Andrzejewski T.M."/>
            <person name="Davidsen T.M."/>
            <person name="Wayne K.J."/>
            <person name="Tettelin H."/>
            <person name="Glass J.I."/>
            <person name="Rusch D."/>
            <person name="Podicherti R."/>
            <person name="Tsui H.-C.T."/>
            <person name="Winkler M.E."/>
        </authorList>
    </citation>
    <scope>NUCLEOTIDE SEQUENCE</scope>
</reference>
<dbReference type="AlphaFoldDB" id="A0A381UGP1"/>
<evidence type="ECO:0008006" key="2">
    <source>
        <dbReference type="Google" id="ProtNLM"/>
    </source>
</evidence>
<dbReference type="InterPro" id="IPR023214">
    <property type="entry name" value="HAD_sf"/>
</dbReference>
<sequence>MSQPQNVIALVYDYDKTLSPSHMQEDVIFEKIGVNSKEFWGRVDHLASDKTYESDLAWIRLLLDNLFFRNLSNNDLSKMGKELNFFPGIPKIFEELDSILSDEKFVRHGITLEHYIVTSGLQAVLAGSDLAKYVKRIFGCEFDEDGQGKVYWPKRVISHTTKTQYLFRITKGFEYMNFEKDVNDHVPEIERRIPFRNMLYIGDGPTDVPCFSVITSRGGKALAVYDADSKHSFETCMSLMAAQRVNEIAEADYRRGTHLRRIIEYMVYRMAEQIVAHQDMEHDSRVIHAPKHG</sequence>
<dbReference type="SUPFAM" id="SSF56784">
    <property type="entry name" value="HAD-like"/>
    <property type="match status" value="1"/>
</dbReference>
<evidence type="ECO:0000313" key="1">
    <source>
        <dbReference type="EMBL" id="SVA26818.1"/>
    </source>
</evidence>
<dbReference type="Gene3D" id="3.40.50.1000">
    <property type="entry name" value="HAD superfamily/HAD-like"/>
    <property type="match status" value="1"/>
</dbReference>
<gene>
    <name evidence="1" type="ORF">METZ01_LOCUS79672</name>
</gene>
<proteinExistence type="predicted"/>
<organism evidence="1">
    <name type="scientific">marine metagenome</name>
    <dbReference type="NCBI Taxonomy" id="408172"/>
    <lineage>
        <taxon>unclassified sequences</taxon>
        <taxon>metagenomes</taxon>
        <taxon>ecological metagenomes</taxon>
    </lineage>
</organism>
<name>A0A381UGP1_9ZZZZ</name>
<dbReference type="InterPro" id="IPR036412">
    <property type="entry name" value="HAD-like_sf"/>
</dbReference>
<dbReference type="EMBL" id="UINC01006319">
    <property type="protein sequence ID" value="SVA26818.1"/>
    <property type="molecule type" value="Genomic_DNA"/>
</dbReference>
<protein>
    <recommendedName>
        <fullName evidence="2">Haloacid dehalogenase-like hydrolase</fullName>
    </recommendedName>
</protein>